<dbReference type="SUPFAM" id="SSF55298">
    <property type="entry name" value="YjgF-like"/>
    <property type="match status" value="1"/>
</dbReference>
<dbReference type="InterPro" id="IPR035709">
    <property type="entry name" value="YoaB-like"/>
</dbReference>
<accession>A0ABT1WHB6</accession>
<keyword evidence="2" id="KW-1185">Reference proteome</keyword>
<dbReference type="Proteomes" id="UP001204142">
    <property type="component" value="Unassembled WGS sequence"/>
</dbReference>
<dbReference type="RefSeq" id="WP_256764695.1">
    <property type="nucleotide sequence ID" value="NZ_JANIGO010000003.1"/>
</dbReference>
<dbReference type="InterPro" id="IPR035959">
    <property type="entry name" value="RutC-like_sf"/>
</dbReference>
<evidence type="ECO:0000313" key="2">
    <source>
        <dbReference type="Proteomes" id="UP001204142"/>
    </source>
</evidence>
<dbReference type="Pfam" id="PF01042">
    <property type="entry name" value="Ribonuc_L-PSP"/>
    <property type="match status" value="1"/>
</dbReference>
<dbReference type="PANTHER" id="PTHR47328:SF1">
    <property type="entry name" value="RUTC FAMILY PROTEIN YOAB"/>
    <property type="match status" value="1"/>
</dbReference>
<dbReference type="InterPro" id="IPR006175">
    <property type="entry name" value="YjgF/YER057c/UK114"/>
</dbReference>
<dbReference type="Gene3D" id="3.30.1330.40">
    <property type="entry name" value="RutC-like"/>
    <property type="match status" value="1"/>
</dbReference>
<comment type="caution">
    <text evidence="1">The sequence shown here is derived from an EMBL/GenBank/DDBJ whole genome shotgun (WGS) entry which is preliminary data.</text>
</comment>
<protein>
    <submittedName>
        <fullName evidence="1">RidA family protein</fullName>
    </submittedName>
</protein>
<dbReference type="CDD" id="cd06150">
    <property type="entry name" value="YjgF_YER057c_UK114_like_2"/>
    <property type="match status" value="1"/>
</dbReference>
<reference evidence="1 2" key="1">
    <citation type="submission" date="2022-07" db="EMBL/GenBank/DDBJ databases">
        <authorList>
            <person name="Xamxidin M."/>
            <person name="Wu M."/>
        </authorList>
    </citation>
    <scope>NUCLEOTIDE SEQUENCE [LARGE SCALE GENOMIC DNA]</scope>
    <source>
        <strain evidence="1 2">NBRC 111650</strain>
    </source>
</reference>
<organism evidence="1 2">
    <name type="scientific">Limnobacter humi</name>
    <dbReference type="NCBI Taxonomy" id="1778671"/>
    <lineage>
        <taxon>Bacteria</taxon>
        <taxon>Pseudomonadati</taxon>
        <taxon>Pseudomonadota</taxon>
        <taxon>Betaproteobacteria</taxon>
        <taxon>Burkholderiales</taxon>
        <taxon>Burkholderiaceae</taxon>
        <taxon>Limnobacter</taxon>
    </lineage>
</organism>
<sequence>MIHRHGTTKRYSDSTRFNGTIHLVEVPSIEHGDIVEQTRNLLTLVEERLNEAGSDRRHLLMVQVYLTDMADIDGFNSVWDNWVPQGCAPARACIQVVALARPGWKVEVVVTAAQLEI</sequence>
<proteinExistence type="predicted"/>
<name>A0ABT1WHB6_9BURK</name>
<dbReference type="PANTHER" id="PTHR47328">
    <property type="match status" value="1"/>
</dbReference>
<gene>
    <name evidence="1" type="ORF">NQT62_10730</name>
</gene>
<evidence type="ECO:0000313" key="1">
    <source>
        <dbReference type="EMBL" id="MCQ8896905.1"/>
    </source>
</evidence>
<dbReference type="EMBL" id="JANIGO010000003">
    <property type="protein sequence ID" value="MCQ8896905.1"/>
    <property type="molecule type" value="Genomic_DNA"/>
</dbReference>